<dbReference type="InterPro" id="IPR045136">
    <property type="entry name" value="Iah1-like"/>
</dbReference>
<dbReference type="PANTHER" id="PTHR14209">
    <property type="entry name" value="ISOAMYL ACETATE-HYDROLYZING ESTERASE 1"/>
    <property type="match status" value="1"/>
</dbReference>
<dbReference type="PANTHER" id="PTHR14209:SF19">
    <property type="entry name" value="ISOAMYL ACETATE-HYDROLYZING ESTERASE 1 HOMOLOG"/>
    <property type="match status" value="1"/>
</dbReference>
<protein>
    <submittedName>
        <fullName evidence="2">SGNH hydrolase</fullName>
    </submittedName>
</protein>
<dbReference type="Gene3D" id="3.40.50.1110">
    <property type="entry name" value="SGNH hydrolase"/>
    <property type="match status" value="1"/>
</dbReference>
<proteinExistence type="predicted"/>
<dbReference type="AlphaFoldDB" id="A0A6G1KPX9"/>
<sequence length="259" mass="28324">MASPVEQFLLFGDSITQQSGGGFAGPLQDAYIRRLDVVNRGFSGYNTKMALKVLPNIIPSPDHARIRFLFIFFGANDASLPDAPNRQHVPIDDFKHNLETIVEHPLIVAHKPRIILVAPPPLNEHAIKLAFPNEKLARVAATTKAYADATCEVGVKLGVPVINLWTAFMARAGWTVAALKDDPLPGSMSLVPNDALAELLSDGLHFTSAGYKIVFEEVMKVIAEKWPDQLPESLQTVFPLWNDKAAWDTFDAVASGTQS</sequence>
<dbReference type="Proteomes" id="UP000799428">
    <property type="component" value="Unassembled WGS sequence"/>
</dbReference>
<accession>A0A6G1KPX9</accession>
<dbReference type="InterPro" id="IPR036514">
    <property type="entry name" value="SGNH_hydro_sf"/>
</dbReference>
<dbReference type="InterPro" id="IPR013830">
    <property type="entry name" value="SGNH_hydro"/>
</dbReference>
<gene>
    <name evidence="2" type="ORF">K504DRAFT_420559</name>
</gene>
<feature type="domain" description="SGNH hydrolase-type esterase" evidence="1">
    <location>
        <begin position="10"/>
        <end position="213"/>
    </location>
</feature>
<dbReference type="CDD" id="cd01838">
    <property type="entry name" value="Isoamyl_acetate_hydrolase_like"/>
    <property type="match status" value="1"/>
</dbReference>
<dbReference type="GO" id="GO:0016787">
    <property type="term" value="F:hydrolase activity"/>
    <property type="evidence" value="ECO:0007669"/>
    <property type="project" value="UniProtKB-KW"/>
</dbReference>
<dbReference type="EMBL" id="MU005764">
    <property type="protein sequence ID" value="KAF2714605.1"/>
    <property type="molecule type" value="Genomic_DNA"/>
</dbReference>
<dbReference type="OrthoDB" id="671439at2759"/>
<evidence type="ECO:0000313" key="2">
    <source>
        <dbReference type="EMBL" id="KAF2714605.1"/>
    </source>
</evidence>
<evidence type="ECO:0000313" key="3">
    <source>
        <dbReference type="Proteomes" id="UP000799428"/>
    </source>
</evidence>
<keyword evidence="3" id="KW-1185">Reference proteome</keyword>
<reference evidence="2" key="1">
    <citation type="journal article" date="2020" name="Stud. Mycol.">
        <title>101 Dothideomycetes genomes: a test case for predicting lifestyles and emergence of pathogens.</title>
        <authorList>
            <person name="Haridas S."/>
            <person name="Albert R."/>
            <person name="Binder M."/>
            <person name="Bloem J."/>
            <person name="Labutti K."/>
            <person name="Salamov A."/>
            <person name="Andreopoulos B."/>
            <person name="Baker S."/>
            <person name="Barry K."/>
            <person name="Bills G."/>
            <person name="Bluhm B."/>
            <person name="Cannon C."/>
            <person name="Castanera R."/>
            <person name="Culley D."/>
            <person name="Daum C."/>
            <person name="Ezra D."/>
            <person name="Gonzalez J."/>
            <person name="Henrissat B."/>
            <person name="Kuo A."/>
            <person name="Liang C."/>
            <person name="Lipzen A."/>
            <person name="Lutzoni F."/>
            <person name="Magnuson J."/>
            <person name="Mondo S."/>
            <person name="Nolan M."/>
            <person name="Ohm R."/>
            <person name="Pangilinan J."/>
            <person name="Park H.-J."/>
            <person name="Ramirez L."/>
            <person name="Alfaro M."/>
            <person name="Sun H."/>
            <person name="Tritt A."/>
            <person name="Yoshinaga Y."/>
            <person name="Zwiers L.-H."/>
            <person name="Turgeon B."/>
            <person name="Goodwin S."/>
            <person name="Spatafora J."/>
            <person name="Crous P."/>
            <person name="Grigoriev I."/>
        </authorList>
    </citation>
    <scope>NUCLEOTIDE SEQUENCE</scope>
    <source>
        <strain evidence="2">CBS 279.74</strain>
    </source>
</reference>
<keyword evidence="2" id="KW-0378">Hydrolase</keyword>
<evidence type="ECO:0000259" key="1">
    <source>
        <dbReference type="Pfam" id="PF13472"/>
    </source>
</evidence>
<dbReference type="Pfam" id="PF13472">
    <property type="entry name" value="Lipase_GDSL_2"/>
    <property type="match status" value="1"/>
</dbReference>
<dbReference type="SUPFAM" id="SSF52266">
    <property type="entry name" value="SGNH hydrolase"/>
    <property type="match status" value="1"/>
</dbReference>
<name>A0A6G1KPX9_9PLEO</name>
<organism evidence="2 3">
    <name type="scientific">Pleomassaria siparia CBS 279.74</name>
    <dbReference type="NCBI Taxonomy" id="1314801"/>
    <lineage>
        <taxon>Eukaryota</taxon>
        <taxon>Fungi</taxon>
        <taxon>Dikarya</taxon>
        <taxon>Ascomycota</taxon>
        <taxon>Pezizomycotina</taxon>
        <taxon>Dothideomycetes</taxon>
        <taxon>Pleosporomycetidae</taxon>
        <taxon>Pleosporales</taxon>
        <taxon>Pleomassariaceae</taxon>
        <taxon>Pleomassaria</taxon>
    </lineage>
</organism>